<evidence type="ECO:0000313" key="2">
    <source>
        <dbReference type="EMBL" id="OSQ35757.1"/>
    </source>
</evidence>
<sequence>MRLTGFSDYTLRTLIYLGLHGDGLATIDEIATAYDISRNHLMKVVHHLARQNIITTVRGKGGGMMLARPAGDINVGAVVRETEKDSHIVECFDPVHAGCCKIEAACILRGALFKAREAFYDVLDGYVLADLIAPQAALADILGLVPAHRLVKPRISTVLK</sequence>
<reference evidence="2 3" key="1">
    <citation type="submission" date="2014-03" db="EMBL/GenBank/DDBJ databases">
        <title>The draft genome sequence of Thalassospira mesophila JCM 18969.</title>
        <authorList>
            <person name="Lai Q."/>
            <person name="Shao Z."/>
        </authorList>
    </citation>
    <scope>NUCLEOTIDE SEQUENCE [LARGE SCALE GENOMIC DNA]</scope>
    <source>
        <strain evidence="2 3">JCM 18969</strain>
    </source>
</reference>
<dbReference type="InterPro" id="IPR036388">
    <property type="entry name" value="WH-like_DNA-bd_sf"/>
</dbReference>
<dbReference type="Pfam" id="PF02082">
    <property type="entry name" value="Rrf2"/>
    <property type="match status" value="1"/>
</dbReference>
<evidence type="ECO:0000313" key="3">
    <source>
        <dbReference type="Proteomes" id="UP000193391"/>
    </source>
</evidence>
<dbReference type="InterPro" id="IPR000944">
    <property type="entry name" value="Tscrpt_reg_Rrf2"/>
</dbReference>
<name>A0A1Y2KX80_9PROT</name>
<comment type="caution">
    <text evidence="2">The sequence shown here is derived from an EMBL/GenBank/DDBJ whole genome shotgun (WGS) entry which is preliminary data.</text>
</comment>
<keyword evidence="3" id="KW-1185">Reference proteome</keyword>
<dbReference type="NCBIfam" id="TIGR00738">
    <property type="entry name" value="rrf2_super"/>
    <property type="match status" value="1"/>
</dbReference>
<protein>
    <submittedName>
        <fullName evidence="2">Rrf2 family transcriptional regulator</fullName>
    </submittedName>
</protein>
<dbReference type="SUPFAM" id="SSF46785">
    <property type="entry name" value="Winged helix' DNA-binding domain"/>
    <property type="match status" value="1"/>
</dbReference>
<keyword evidence="1" id="KW-0238">DNA-binding</keyword>
<evidence type="ECO:0000256" key="1">
    <source>
        <dbReference type="ARBA" id="ARBA00023125"/>
    </source>
</evidence>
<dbReference type="PANTHER" id="PTHR33221:SF4">
    <property type="entry name" value="HTH-TYPE TRANSCRIPTIONAL REPRESSOR NSRR"/>
    <property type="match status" value="1"/>
</dbReference>
<dbReference type="EMBL" id="JFKA01000015">
    <property type="protein sequence ID" value="OSQ35757.1"/>
    <property type="molecule type" value="Genomic_DNA"/>
</dbReference>
<dbReference type="RefSeq" id="WP_085586006.1">
    <property type="nucleotide sequence ID" value="NZ_JFKA01000015.1"/>
</dbReference>
<dbReference type="OrthoDB" id="9795923at2"/>
<dbReference type="GO" id="GO:0003700">
    <property type="term" value="F:DNA-binding transcription factor activity"/>
    <property type="evidence" value="ECO:0007669"/>
    <property type="project" value="TreeGrafter"/>
</dbReference>
<organism evidence="2 3">
    <name type="scientific">Thalassospira mesophila</name>
    <dbReference type="NCBI Taxonomy" id="1293891"/>
    <lineage>
        <taxon>Bacteria</taxon>
        <taxon>Pseudomonadati</taxon>
        <taxon>Pseudomonadota</taxon>
        <taxon>Alphaproteobacteria</taxon>
        <taxon>Rhodospirillales</taxon>
        <taxon>Thalassospiraceae</taxon>
        <taxon>Thalassospira</taxon>
    </lineage>
</organism>
<dbReference type="Proteomes" id="UP000193391">
    <property type="component" value="Unassembled WGS sequence"/>
</dbReference>
<dbReference type="Gene3D" id="1.10.10.10">
    <property type="entry name" value="Winged helix-like DNA-binding domain superfamily/Winged helix DNA-binding domain"/>
    <property type="match status" value="1"/>
</dbReference>
<dbReference type="GO" id="GO:0005829">
    <property type="term" value="C:cytosol"/>
    <property type="evidence" value="ECO:0007669"/>
    <property type="project" value="TreeGrafter"/>
</dbReference>
<dbReference type="PANTHER" id="PTHR33221">
    <property type="entry name" value="WINGED HELIX-TURN-HELIX TRANSCRIPTIONAL REGULATOR, RRF2 FAMILY"/>
    <property type="match status" value="1"/>
</dbReference>
<dbReference type="STRING" id="1293891.TMES_20280"/>
<gene>
    <name evidence="2" type="ORF">TMES_20280</name>
</gene>
<dbReference type="AlphaFoldDB" id="A0A1Y2KX80"/>
<proteinExistence type="predicted"/>
<dbReference type="InterPro" id="IPR036390">
    <property type="entry name" value="WH_DNA-bd_sf"/>
</dbReference>
<accession>A0A1Y2KX80</accession>
<dbReference type="PROSITE" id="PS51197">
    <property type="entry name" value="HTH_RRF2_2"/>
    <property type="match status" value="1"/>
</dbReference>
<dbReference type="GO" id="GO:0003677">
    <property type="term" value="F:DNA binding"/>
    <property type="evidence" value="ECO:0007669"/>
    <property type="project" value="UniProtKB-KW"/>
</dbReference>